<name>A0A484LS15_9ASTE</name>
<organism evidence="1 2">
    <name type="scientific">Cuscuta campestris</name>
    <dbReference type="NCBI Taxonomy" id="132261"/>
    <lineage>
        <taxon>Eukaryota</taxon>
        <taxon>Viridiplantae</taxon>
        <taxon>Streptophyta</taxon>
        <taxon>Embryophyta</taxon>
        <taxon>Tracheophyta</taxon>
        <taxon>Spermatophyta</taxon>
        <taxon>Magnoliopsida</taxon>
        <taxon>eudicotyledons</taxon>
        <taxon>Gunneridae</taxon>
        <taxon>Pentapetalae</taxon>
        <taxon>asterids</taxon>
        <taxon>lamiids</taxon>
        <taxon>Solanales</taxon>
        <taxon>Convolvulaceae</taxon>
        <taxon>Cuscuteae</taxon>
        <taxon>Cuscuta</taxon>
        <taxon>Cuscuta subgen. Grammica</taxon>
        <taxon>Cuscuta sect. Cleistogrammica</taxon>
    </lineage>
</organism>
<keyword evidence="2" id="KW-1185">Reference proteome</keyword>
<gene>
    <name evidence="1" type="ORF">CCAM_LOCUS21077</name>
</gene>
<evidence type="ECO:0008006" key="3">
    <source>
        <dbReference type="Google" id="ProtNLM"/>
    </source>
</evidence>
<dbReference type="Proteomes" id="UP000595140">
    <property type="component" value="Unassembled WGS sequence"/>
</dbReference>
<evidence type="ECO:0000313" key="2">
    <source>
        <dbReference type="Proteomes" id="UP000595140"/>
    </source>
</evidence>
<evidence type="ECO:0000313" key="1">
    <source>
        <dbReference type="EMBL" id="VFQ79301.1"/>
    </source>
</evidence>
<dbReference type="EMBL" id="OOIL02001913">
    <property type="protein sequence ID" value="VFQ79301.1"/>
    <property type="molecule type" value="Genomic_DNA"/>
</dbReference>
<reference evidence="1 2" key="1">
    <citation type="submission" date="2018-04" db="EMBL/GenBank/DDBJ databases">
        <authorList>
            <person name="Vogel A."/>
        </authorList>
    </citation>
    <scope>NUCLEOTIDE SEQUENCE [LARGE SCALE GENOMIC DNA]</scope>
</reference>
<accession>A0A484LS15</accession>
<dbReference type="OrthoDB" id="437338at2759"/>
<proteinExistence type="predicted"/>
<protein>
    <recommendedName>
        <fullName evidence="3">Reverse transcriptase domain-containing protein</fullName>
    </recommendedName>
</protein>
<sequence length="128" mass="14519">MQAKRLIRRKCEAFLCTVKDMQKETPNHKDISVVCDFPDVFPEELPGLPPSREVEFSIDLVLGYRSHTFCNSVTNSISRRLRSLKTLGIRPNQKPSHPAFGLQKPAFGSRLSALVFGVRTNQVVFNFL</sequence>
<dbReference type="AlphaFoldDB" id="A0A484LS15"/>